<accession>A0A6G0WNC9</accession>
<comment type="caution">
    <text evidence="2">The sequence shown here is derived from an EMBL/GenBank/DDBJ whole genome shotgun (WGS) entry which is preliminary data.</text>
</comment>
<dbReference type="EMBL" id="VJMJ01000172">
    <property type="protein sequence ID" value="KAF0728834.1"/>
    <property type="molecule type" value="Genomic_DNA"/>
</dbReference>
<name>A0A6G0WNC9_9STRA</name>
<dbReference type="VEuPathDB" id="FungiDB:AeMF1_000480"/>
<gene>
    <name evidence="2" type="ORF">Ae201684_013404</name>
</gene>
<evidence type="ECO:0000313" key="3">
    <source>
        <dbReference type="Proteomes" id="UP000481153"/>
    </source>
</evidence>
<organism evidence="2 3">
    <name type="scientific">Aphanomyces euteiches</name>
    <dbReference type="NCBI Taxonomy" id="100861"/>
    <lineage>
        <taxon>Eukaryota</taxon>
        <taxon>Sar</taxon>
        <taxon>Stramenopiles</taxon>
        <taxon>Oomycota</taxon>
        <taxon>Saprolegniomycetes</taxon>
        <taxon>Saprolegniales</taxon>
        <taxon>Verrucalvaceae</taxon>
        <taxon>Aphanomyces</taxon>
    </lineage>
</organism>
<dbReference type="Proteomes" id="UP000481153">
    <property type="component" value="Unassembled WGS sequence"/>
</dbReference>
<protein>
    <submittedName>
        <fullName evidence="2">Uncharacterized protein</fullName>
    </submittedName>
</protein>
<reference evidence="2 3" key="1">
    <citation type="submission" date="2019-07" db="EMBL/GenBank/DDBJ databases">
        <title>Genomics analysis of Aphanomyces spp. identifies a new class of oomycete effector associated with host adaptation.</title>
        <authorList>
            <person name="Gaulin E."/>
        </authorList>
    </citation>
    <scope>NUCLEOTIDE SEQUENCE [LARGE SCALE GENOMIC DNA]</scope>
    <source>
        <strain evidence="2 3">ATCC 201684</strain>
    </source>
</reference>
<proteinExistence type="predicted"/>
<sequence length="449" mass="50195">MALDASPLRSRVFCTFPDCIECGQFFRESYTRNYKPNGIKVLRCFPHCCPDHIPHSSCGTSVVMQVAGHFTAAEMESVVAFGRFETCVEPSLPLGYQLVLEEVAASKHVWFPSTPSTDLNQNLIMFTFKDKLSDPWHYGWTSGASSALRTTQHAFKAYLFEMVPGTRMIQVVGIAQSPGFIIIPYKPLGAGDAEPDPTNEQQEATAPQVATAFDCTFVACQCEKPMFGDNYIRCNRANGRKQLRCFPHCCPDHILHCSCGGPIMISVDLAHSPALARPSKEIVMYAHGERWNMPELHIDDVITHDTIVSRLHHSGNERGDWVKGVVQPGLSTATTLLFNFNQNSRHTGWPYNWKGSATKVDRNRKHVFKAYVFQVLRGGSSLRVLNWISSTPFTMSSFRRCNTTPTSRTNSYIEVKPTEIIDQPVVPRKRSHENVESPPSALKDIHSAG</sequence>
<evidence type="ECO:0000313" key="2">
    <source>
        <dbReference type="EMBL" id="KAF0728834.1"/>
    </source>
</evidence>
<evidence type="ECO:0000256" key="1">
    <source>
        <dbReference type="SAM" id="MobiDB-lite"/>
    </source>
</evidence>
<dbReference type="AlphaFoldDB" id="A0A6G0WNC9"/>
<feature type="region of interest" description="Disordered" evidence="1">
    <location>
        <begin position="423"/>
        <end position="449"/>
    </location>
</feature>
<keyword evidence="3" id="KW-1185">Reference proteome</keyword>